<dbReference type="AlphaFoldDB" id="A0A428KJI9"/>
<dbReference type="Gene3D" id="2.60.40.1120">
    <property type="entry name" value="Carboxypeptidase-like, regulatory domain"/>
    <property type="match status" value="1"/>
</dbReference>
<reference evidence="1 2" key="1">
    <citation type="submission" date="2018-12" db="EMBL/GenBank/DDBJ databases">
        <authorList>
            <person name="Feng G."/>
            <person name="Zhu H."/>
        </authorList>
    </citation>
    <scope>NUCLEOTIDE SEQUENCE [LARGE SCALE GENOMIC DNA]</scope>
    <source>
        <strain evidence="1 2">LMG 26000</strain>
    </source>
</reference>
<dbReference type="SUPFAM" id="SSF49464">
    <property type="entry name" value="Carboxypeptidase regulatory domain-like"/>
    <property type="match status" value="1"/>
</dbReference>
<dbReference type="InterPro" id="IPR008969">
    <property type="entry name" value="CarboxyPept-like_regulatory"/>
</dbReference>
<dbReference type="GO" id="GO:0004180">
    <property type="term" value="F:carboxypeptidase activity"/>
    <property type="evidence" value="ECO:0007669"/>
    <property type="project" value="UniProtKB-KW"/>
</dbReference>
<keyword evidence="1" id="KW-0645">Protease</keyword>
<proteinExistence type="predicted"/>
<accession>A0A428KJI9</accession>
<sequence length="237" mass="25221">MPARFTVTIPQPCHESWAAMTPAAQGRHCAACDKVVVDFTRLTDAEVVAYLSQTNGRSCGRFRAEQLSRPLRVTADAPVSRRWLAAALAVLGLGVAGPAGAQTKSTAPQEQRQLPSEAAVSTATAADRIIRGRVTYAGSGEGLPGVTVLLKGTTIGVSTNSDGTFELPLPDSVDYEQLVLFTTVGFISEEHKLGSLLTKPGSIAIQLDTDVKGGLSFSACYTPRGLWQRLTRLTRQH</sequence>
<keyword evidence="1" id="KW-0378">Hydrolase</keyword>
<dbReference type="OrthoDB" id="7432683at2"/>
<dbReference type="Pfam" id="PF13715">
    <property type="entry name" value="CarbopepD_reg_2"/>
    <property type="match status" value="1"/>
</dbReference>
<keyword evidence="1" id="KW-0121">Carboxypeptidase</keyword>
<organism evidence="1 2">
    <name type="scientific">Hymenobacter perfusus</name>
    <dbReference type="NCBI Taxonomy" id="1236770"/>
    <lineage>
        <taxon>Bacteria</taxon>
        <taxon>Pseudomonadati</taxon>
        <taxon>Bacteroidota</taxon>
        <taxon>Cytophagia</taxon>
        <taxon>Cytophagales</taxon>
        <taxon>Hymenobacteraceae</taxon>
        <taxon>Hymenobacter</taxon>
    </lineage>
</organism>
<dbReference type="RefSeq" id="WP_125436056.1">
    <property type="nucleotide sequence ID" value="NZ_RWIU01000001.1"/>
</dbReference>
<comment type="caution">
    <text evidence="1">The sequence shown here is derived from an EMBL/GenBank/DDBJ whole genome shotgun (WGS) entry which is preliminary data.</text>
</comment>
<evidence type="ECO:0000313" key="2">
    <source>
        <dbReference type="Proteomes" id="UP000270291"/>
    </source>
</evidence>
<keyword evidence="2" id="KW-1185">Reference proteome</keyword>
<name>A0A428KJI9_9BACT</name>
<gene>
    <name evidence="1" type="ORF">EI293_05170</name>
</gene>
<dbReference type="Proteomes" id="UP000270291">
    <property type="component" value="Unassembled WGS sequence"/>
</dbReference>
<protein>
    <submittedName>
        <fullName evidence="1">Carboxypeptidase-like regulatory domain-containing protein</fullName>
    </submittedName>
</protein>
<evidence type="ECO:0000313" key="1">
    <source>
        <dbReference type="EMBL" id="RSK46554.1"/>
    </source>
</evidence>
<dbReference type="EMBL" id="RWIU01000001">
    <property type="protein sequence ID" value="RSK46554.1"/>
    <property type="molecule type" value="Genomic_DNA"/>
</dbReference>